<name>A0A2T9XBN4_9CREN</name>
<proteinExistence type="predicted"/>
<dbReference type="InterPro" id="IPR034804">
    <property type="entry name" value="SQR/QFR_C/D"/>
</dbReference>
<accession>A0A2T9XBN4</accession>
<sequence length="118" mass="14024">MIWFSKLNIERLLALLHKITGWTILGYLIVHVIFVNRLAHGELTEPEIFKYFLVLIGSIVVFHAMNGIRIILIETGHLIPKHHMEEPWIYYKPHRIYIWSMIIITILSFFIGLYLVIR</sequence>
<keyword evidence="1" id="KW-0472">Membrane</keyword>
<feature type="transmembrane region" description="Helical" evidence="1">
    <location>
        <begin position="51"/>
        <end position="72"/>
    </location>
</feature>
<keyword evidence="1" id="KW-0812">Transmembrane</keyword>
<reference evidence="2 3" key="1">
    <citation type="journal article" date="2015" name="Appl. Environ. Microbiol.">
        <title>Nanoarchaeota, Their Sulfolobales Host, and Nanoarchaeota Virus Distribution across Yellowstone National Park Hot Springs.</title>
        <authorList>
            <person name="Munson-McGee J.H."/>
            <person name="Field E.K."/>
            <person name="Bateson M."/>
            <person name="Rooney C."/>
            <person name="Stepanauskas R."/>
            <person name="Young M.J."/>
        </authorList>
    </citation>
    <scope>NUCLEOTIDE SEQUENCE [LARGE SCALE GENOMIC DNA]</scope>
    <source>
        <strain evidence="2">SCGC AC-742_N10</strain>
    </source>
</reference>
<evidence type="ECO:0000256" key="1">
    <source>
        <dbReference type="SAM" id="Phobius"/>
    </source>
</evidence>
<evidence type="ECO:0000313" key="2">
    <source>
        <dbReference type="EMBL" id="PVU77514.1"/>
    </source>
</evidence>
<dbReference type="EMBL" id="QEFD01000024">
    <property type="protein sequence ID" value="PVU77514.1"/>
    <property type="molecule type" value="Genomic_DNA"/>
</dbReference>
<keyword evidence="1" id="KW-1133">Transmembrane helix</keyword>
<dbReference type="SUPFAM" id="SSF81343">
    <property type="entry name" value="Fumarate reductase respiratory complex transmembrane subunits"/>
    <property type="match status" value="1"/>
</dbReference>
<feature type="transmembrane region" description="Helical" evidence="1">
    <location>
        <begin position="96"/>
        <end position="117"/>
    </location>
</feature>
<evidence type="ECO:0000313" key="3">
    <source>
        <dbReference type="Proteomes" id="UP000245638"/>
    </source>
</evidence>
<dbReference type="GO" id="GO:0016020">
    <property type="term" value="C:membrane"/>
    <property type="evidence" value="ECO:0007669"/>
    <property type="project" value="InterPro"/>
</dbReference>
<dbReference type="Gene3D" id="1.20.1300.10">
    <property type="entry name" value="Fumarate reductase/succinate dehydrogenase, transmembrane subunit"/>
    <property type="match status" value="1"/>
</dbReference>
<evidence type="ECO:0008006" key="4">
    <source>
        <dbReference type="Google" id="ProtNLM"/>
    </source>
</evidence>
<comment type="caution">
    <text evidence="2">The sequence shown here is derived from an EMBL/GenBank/DDBJ whole genome shotgun (WGS) entry which is preliminary data.</text>
</comment>
<feature type="transmembrane region" description="Helical" evidence="1">
    <location>
        <begin position="20"/>
        <end position="39"/>
    </location>
</feature>
<organism evidence="2 3">
    <name type="scientific">Acidianus hospitalis</name>
    <dbReference type="NCBI Taxonomy" id="563177"/>
    <lineage>
        <taxon>Archaea</taxon>
        <taxon>Thermoproteota</taxon>
        <taxon>Thermoprotei</taxon>
        <taxon>Sulfolobales</taxon>
        <taxon>Sulfolobaceae</taxon>
        <taxon>Acidianus</taxon>
    </lineage>
</organism>
<gene>
    <name evidence="2" type="ORF">DDW13_00625</name>
</gene>
<dbReference type="AlphaFoldDB" id="A0A2T9XBN4"/>
<protein>
    <recommendedName>
        <fullName evidence="4">Succinate dehydrogenase</fullName>
    </recommendedName>
</protein>
<dbReference type="Proteomes" id="UP000245638">
    <property type="component" value="Unassembled WGS sequence"/>
</dbReference>